<dbReference type="Pfam" id="PF01344">
    <property type="entry name" value="Kelch_1"/>
    <property type="match status" value="3"/>
</dbReference>
<dbReference type="Proteomes" id="UP000280066">
    <property type="component" value="Unassembled WGS sequence"/>
</dbReference>
<evidence type="ECO:0000256" key="2">
    <source>
        <dbReference type="ARBA" id="ARBA00022737"/>
    </source>
</evidence>
<comment type="caution">
    <text evidence="3">The sequence shown here is derived from an EMBL/GenBank/DDBJ whole genome shotgun (WGS) entry which is preliminary data.</text>
</comment>
<dbReference type="SUPFAM" id="SSF117281">
    <property type="entry name" value="Kelch motif"/>
    <property type="match status" value="1"/>
</dbReference>
<dbReference type="Gene3D" id="2.120.10.80">
    <property type="entry name" value="Kelch-type beta propeller"/>
    <property type="match status" value="2"/>
</dbReference>
<accession>A0A428IZK2</accession>
<sequence>MTQGPFPGATVWRGPRLSLPTPTYSFPIMKHARVLLWLLLLACITPLLSCSDDDTDADTEIVGDWTSRSQFEGLARNSAVSFTLNGKGYVGLGTDGVDRFKDFWEYTPGTNTWRQVADFPGAARIQAVAFTAGGKGYVGTGYDGTNKLKDFYAYDPAANKWTKVADFAGTARYGAVALGIEDKGYVGTGYDGNFKKDFWQYDPSTDQWTQKPSFGGNKRVGAAAFTLHETGYVLAGSDNDLILSDMWAYNPATEQWTERHSLTNNTDEDYDYSSVPRTSASTFVVNNRGFIALGTNGGYLTSCWEYNPDDDTWVAKTTFEGAARIQAVGFGLGDYGYLGLGTTGSTRLDDFWQLSPDAESE</sequence>
<dbReference type="PANTHER" id="PTHR45632">
    <property type="entry name" value="LD33804P"/>
    <property type="match status" value="1"/>
</dbReference>
<dbReference type="PANTHER" id="PTHR45632:SF3">
    <property type="entry name" value="KELCH-LIKE PROTEIN 32"/>
    <property type="match status" value="1"/>
</dbReference>
<evidence type="ECO:0000313" key="3">
    <source>
        <dbReference type="EMBL" id="RSK24784.1"/>
    </source>
</evidence>
<keyword evidence="2" id="KW-0677">Repeat</keyword>
<dbReference type="OrthoDB" id="103335at2"/>
<organism evidence="3 4">
    <name type="scientific">Hymenobacter metallilatus</name>
    <dbReference type="NCBI Taxonomy" id="2493666"/>
    <lineage>
        <taxon>Bacteria</taxon>
        <taxon>Pseudomonadati</taxon>
        <taxon>Bacteroidota</taxon>
        <taxon>Cytophagia</taxon>
        <taxon>Cytophagales</taxon>
        <taxon>Hymenobacteraceae</taxon>
        <taxon>Hymenobacter</taxon>
    </lineage>
</organism>
<gene>
    <name evidence="3" type="ORF">EI290_19220</name>
</gene>
<dbReference type="AlphaFoldDB" id="A0A428IZK2"/>
<keyword evidence="1" id="KW-0880">Kelch repeat</keyword>
<name>A0A428IZK2_9BACT</name>
<evidence type="ECO:0000256" key="1">
    <source>
        <dbReference type="ARBA" id="ARBA00022441"/>
    </source>
</evidence>
<protein>
    <submittedName>
        <fullName evidence="3">Galactose oxidase</fullName>
    </submittedName>
</protein>
<dbReference type="InterPro" id="IPR006652">
    <property type="entry name" value="Kelch_1"/>
</dbReference>
<reference evidence="3 4" key="1">
    <citation type="submission" date="2018-12" db="EMBL/GenBank/DDBJ databases">
        <authorList>
            <person name="Feng G."/>
            <person name="Zhu H."/>
        </authorList>
    </citation>
    <scope>NUCLEOTIDE SEQUENCE [LARGE SCALE GENOMIC DNA]</scope>
    <source>
        <strain evidence="3 4">9PBR-2</strain>
    </source>
</reference>
<dbReference type="InterPro" id="IPR015915">
    <property type="entry name" value="Kelch-typ_b-propeller"/>
</dbReference>
<keyword evidence="4" id="KW-1185">Reference proteome</keyword>
<proteinExistence type="predicted"/>
<evidence type="ECO:0000313" key="4">
    <source>
        <dbReference type="Proteomes" id="UP000280066"/>
    </source>
</evidence>
<dbReference type="EMBL" id="RWIS01000015">
    <property type="protein sequence ID" value="RSK24784.1"/>
    <property type="molecule type" value="Genomic_DNA"/>
</dbReference>